<dbReference type="SMART" id="SM00387">
    <property type="entry name" value="HATPase_c"/>
    <property type="match status" value="1"/>
</dbReference>
<evidence type="ECO:0000313" key="9">
    <source>
        <dbReference type="Proteomes" id="UP000029228"/>
    </source>
</evidence>
<comment type="caution">
    <text evidence="8">The sequence shown here is derived from an EMBL/GenBank/DDBJ whole genome shotgun (WGS) entry which is preliminary data.</text>
</comment>
<dbReference type="PRINTS" id="PR00344">
    <property type="entry name" value="BCTRLSENSOR"/>
</dbReference>
<evidence type="ECO:0000256" key="4">
    <source>
        <dbReference type="ARBA" id="ARBA00022679"/>
    </source>
</evidence>
<evidence type="ECO:0000256" key="6">
    <source>
        <dbReference type="ARBA" id="ARBA00023012"/>
    </source>
</evidence>
<dbReference type="InterPro" id="IPR003594">
    <property type="entry name" value="HATPase_dom"/>
</dbReference>
<evidence type="ECO:0000256" key="5">
    <source>
        <dbReference type="ARBA" id="ARBA00022777"/>
    </source>
</evidence>
<keyword evidence="9" id="KW-1185">Reference proteome</keyword>
<evidence type="ECO:0000256" key="3">
    <source>
        <dbReference type="ARBA" id="ARBA00022553"/>
    </source>
</evidence>
<dbReference type="InterPro" id="IPR005467">
    <property type="entry name" value="His_kinase_dom"/>
</dbReference>
<dbReference type="PANTHER" id="PTHR45453">
    <property type="entry name" value="PHOSPHATE REGULON SENSOR PROTEIN PHOR"/>
    <property type="match status" value="1"/>
</dbReference>
<keyword evidence="6" id="KW-0902">Two-component regulatory system</keyword>
<organism evidence="8 9">
    <name type="scientific">Vibrio maritimus</name>
    <dbReference type="NCBI Taxonomy" id="990268"/>
    <lineage>
        <taxon>Bacteria</taxon>
        <taxon>Pseudomonadati</taxon>
        <taxon>Pseudomonadota</taxon>
        <taxon>Gammaproteobacteria</taxon>
        <taxon>Vibrionales</taxon>
        <taxon>Vibrionaceae</taxon>
        <taxon>Vibrio</taxon>
    </lineage>
</organism>
<gene>
    <name evidence="8" type="ORF">JCM19235_5811</name>
</gene>
<dbReference type="GO" id="GO:0000155">
    <property type="term" value="F:phosphorelay sensor kinase activity"/>
    <property type="evidence" value="ECO:0007669"/>
    <property type="project" value="TreeGrafter"/>
</dbReference>
<reference evidence="8 9" key="1">
    <citation type="submission" date="2014-09" db="EMBL/GenBank/DDBJ databases">
        <title>Vibrio maritimus JCM 19235. (C45) whole genome shotgun sequence.</title>
        <authorList>
            <person name="Sawabe T."/>
            <person name="Meirelles P."/>
            <person name="Nakanishi M."/>
            <person name="Sayaka M."/>
            <person name="Hattori M."/>
            <person name="Ohkuma M."/>
        </authorList>
    </citation>
    <scope>NUCLEOTIDE SEQUENCE [LARGE SCALE GENOMIC DNA]</scope>
    <source>
        <strain evidence="9">JCM19235</strain>
    </source>
</reference>
<protein>
    <recommendedName>
        <fullName evidence="2">histidine kinase</fullName>
        <ecNumber evidence="2">2.7.13.3</ecNumber>
    </recommendedName>
</protein>
<proteinExistence type="predicted"/>
<dbReference type="AlphaFoldDB" id="A0A090SCI7"/>
<dbReference type="EC" id="2.7.13.3" evidence="2"/>
<dbReference type="InterPro" id="IPR050351">
    <property type="entry name" value="BphY/WalK/GraS-like"/>
</dbReference>
<dbReference type="InterPro" id="IPR004358">
    <property type="entry name" value="Sig_transdc_His_kin-like_C"/>
</dbReference>
<evidence type="ECO:0000313" key="8">
    <source>
        <dbReference type="EMBL" id="GAL17262.1"/>
    </source>
</evidence>
<evidence type="ECO:0000256" key="2">
    <source>
        <dbReference type="ARBA" id="ARBA00012438"/>
    </source>
</evidence>
<dbReference type="STRING" id="990268.JCM19235_5811"/>
<keyword evidence="5" id="KW-0418">Kinase</keyword>
<dbReference type="SUPFAM" id="SSF55874">
    <property type="entry name" value="ATPase domain of HSP90 chaperone/DNA topoisomerase II/histidine kinase"/>
    <property type="match status" value="1"/>
</dbReference>
<keyword evidence="3" id="KW-0597">Phosphoprotein</keyword>
<comment type="catalytic activity">
    <reaction evidence="1">
        <text>ATP + protein L-histidine = ADP + protein N-phospho-L-histidine.</text>
        <dbReference type="EC" id="2.7.13.3"/>
    </reaction>
</comment>
<dbReference type="InterPro" id="IPR036890">
    <property type="entry name" value="HATPase_C_sf"/>
</dbReference>
<dbReference type="GO" id="GO:0005886">
    <property type="term" value="C:plasma membrane"/>
    <property type="evidence" value="ECO:0007669"/>
    <property type="project" value="TreeGrafter"/>
</dbReference>
<dbReference type="PANTHER" id="PTHR45453:SF1">
    <property type="entry name" value="PHOSPHATE REGULON SENSOR PROTEIN PHOR"/>
    <property type="match status" value="1"/>
</dbReference>
<dbReference type="GO" id="GO:0004721">
    <property type="term" value="F:phosphoprotein phosphatase activity"/>
    <property type="evidence" value="ECO:0007669"/>
    <property type="project" value="TreeGrafter"/>
</dbReference>
<dbReference type="CDD" id="cd00075">
    <property type="entry name" value="HATPase"/>
    <property type="match status" value="1"/>
</dbReference>
<dbReference type="Pfam" id="PF02518">
    <property type="entry name" value="HATPase_c"/>
    <property type="match status" value="1"/>
</dbReference>
<evidence type="ECO:0000259" key="7">
    <source>
        <dbReference type="PROSITE" id="PS50109"/>
    </source>
</evidence>
<evidence type="ECO:0000256" key="1">
    <source>
        <dbReference type="ARBA" id="ARBA00000085"/>
    </source>
</evidence>
<dbReference type="GO" id="GO:0016036">
    <property type="term" value="P:cellular response to phosphate starvation"/>
    <property type="evidence" value="ECO:0007669"/>
    <property type="project" value="TreeGrafter"/>
</dbReference>
<accession>A0A090SCI7</accession>
<name>A0A090SCI7_9VIBR</name>
<dbReference type="EMBL" id="BBMR01000001">
    <property type="protein sequence ID" value="GAL17262.1"/>
    <property type="molecule type" value="Genomic_DNA"/>
</dbReference>
<sequence length="139" mass="15571">MNALQKGVELDFQESVQFTIQGDDFALAQMLNNLIENAIKYSPKDSKVEVEITKIGSKATLYIRDHGIGIDDKDKPHVFERFYRSPNARESGTGLGMSIALDVAEKSNGQLILEDTMPTGLTIKLQFPHSVWREVSENE</sequence>
<dbReference type="Gene3D" id="3.30.565.10">
    <property type="entry name" value="Histidine kinase-like ATPase, C-terminal domain"/>
    <property type="match status" value="1"/>
</dbReference>
<keyword evidence="4 8" id="KW-0808">Transferase</keyword>
<feature type="domain" description="Histidine kinase" evidence="7">
    <location>
        <begin position="1"/>
        <end position="131"/>
    </location>
</feature>
<dbReference type="PROSITE" id="PS50109">
    <property type="entry name" value="HIS_KIN"/>
    <property type="match status" value="1"/>
</dbReference>
<dbReference type="Proteomes" id="UP000029228">
    <property type="component" value="Unassembled WGS sequence"/>
</dbReference>